<dbReference type="PANTHER" id="PTHR32071:SF21">
    <property type="entry name" value="TRANSCRIPTIONAL REGULATORY PROTEIN FLGR"/>
    <property type="match status" value="1"/>
</dbReference>
<dbReference type="Gene3D" id="3.40.50.300">
    <property type="entry name" value="P-loop containing nucleotide triphosphate hydrolases"/>
    <property type="match status" value="1"/>
</dbReference>
<evidence type="ECO:0000256" key="4">
    <source>
        <dbReference type="ARBA" id="ARBA00023125"/>
    </source>
</evidence>
<dbReference type="InterPro" id="IPR025944">
    <property type="entry name" value="Sigma_54_int_dom_CS"/>
</dbReference>
<dbReference type="InterPro" id="IPR002197">
    <property type="entry name" value="HTH_Fis"/>
</dbReference>
<sequence>MTTSSHRSEHAQGASLPMQGLVARSAAMLRVLEMAGRVAQTDLGVLLLGESGVGKEVVSRWIHRSSARASGPFVAINCAAIPETLLEATLFGFEKGAFTGASQAAPGKFEQAQGGTLLLDEITEMAAGLQAKLLRVLQEREIERVGGRRRIALDIRVIATSNRDPQTAVRQGVLREDLYYRLNAFPLTIPPLRERREDILPLAEAILERLGGQLKLSAPVRLGPEAGQALLGYDWPGNVRELENVLQRAAILCTDGTIAPRDLLLPQAVDGFGVPPTPAAAGRADLGSVIAMPAPGAGGLGAGLDAALEQNERRLIADALRLSRGSKKLAAERLGISPRTLRHKLQRMREAGFDLPALDD</sequence>
<evidence type="ECO:0000259" key="6">
    <source>
        <dbReference type="PROSITE" id="PS50045"/>
    </source>
</evidence>
<proteinExistence type="predicted"/>
<gene>
    <name evidence="7" type="ORF">EDC62_1056</name>
</gene>
<keyword evidence="3" id="KW-0805">Transcription regulation</keyword>
<dbReference type="EMBL" id="RKQL01000002">
    <property type="protein sequence ID" value="RPE70574.1"/>
    <property type="molecule type" value="Genomic_DNA"/>
</dbReference>
<comment type="caution">
    <text evidence="7">The sequence shown here is derived from an EMBL/GenBank/DDBJ whole genome shotgun (WGS) entry which is preliminary data.</text>
</comment>
<dbReference type="PROSITE" id="PS00675">
    <property type="entry name" value="SIGMA54_INTERACT_1"/>
    <property type="match status" value="1"/>
</dbReference>
<dbReference type="PRINTS" id="PR01590">
    <property type="entry name" value="HTHFIS"/>
</dbReference>
<evidence type="ECO:0000313" key="8">
    <source>
        <dbReference type="Proteomes" id="UP000272193"/>
    </source>
</evidence>
<dbReference type="PROSITE" id="PS00688">
    <property type="entry name" value="SIGMA54_INTERACT_3"/>
    <property type="match status" value="1"/>
</dbReference>
<dbReference type="GO" id="GO:0006355">
    <property type="term" value="P:regulation of DNA-templated transcription"/>
    <property type="evidence" value="ECO:0007669"/>
    <property type="project" value="InterPro"/>
</dbReference>
<evidence type="ECO:0000256" key="5">
    <source>
        <dbReference type="ARBA" id="ARBA00023163"/>
    </source>
</evidence>
<evidence type="ECO:0000313" key="7">
    <source>
        <dbReference type="EMBL" id="RPE70574.1"/>
    </source>
</evidence>
<organism evidence="7 8">
    <name type="scientific">Tibeticola sediminis</name>
    <dbReference type="NCBI Taxonomy" id="1917811"/>
    <lineage>
        <taxon>Bacteria</taxon>
        <taxon>Pseudomonadati</taxon>
        <taxon>Pseudomonadota</taxon>
        <taxon>Betaproteobacteria</taxon>
        <taxon>Burkholderiales</taxon>
        <taxon>Comamonadaceae</taxon>
        <taxon>Tibeticola</taxon>
    </lineage>
</organism>
<dbReference type="SUPFAM" id="SSF52540">
    <property type="entry name" value="P-loop containing nucleoside triphosphate hydrolases"/>
    <property type="match status" value="1"/>
</dbReference>
<keyword evidence="1" id="KW-0547">Nucleotide-binding</keyword>
<dbReference type="CDD" id="cd00009">
    <property type="entry name" value="AAA"/>
    <property type="match status" value="1"/>
</dbReference>
<dbReference type="Pfam" id="PF02954">
    <property type="entry name" value="HTH_8"/>
    <property type="match status" value="1"/>
</dbReference>
<evidence type="ECO:0000256" key="1">
    <source>
        <dbReference type="ARBA" id="ARBA00022741"/>
    </source>
</evidence>
<dbReference type="InterPro" id="IPR058031">
    <property type="entry name" value="AAA_lid_NorR"/>
</dbReference>
<dbReference type="FunFam" id="3.40.50.300:FF:000006">
    <property type="entry name" value="DNA-binding transcriptional regulator NtrC"/>
    <property type="match status" value="1"/>
</dbReference>
<keyword evidence="8" id="KW-1185">Reference proteome</keyword>
<feature type="domain" description="Sigma-54 factor interaction" evidence="6">
    <location>
        <begin position="21"/>
        <end position="251"/>
    </location>
</feature>
<dbReference type="GO" id="GO:0005524">
    <property type="term" value="F:ATP binding"/>
    <property type="evidence" value="ECO:0007669"/>
    <property type="project" value="UniProtKB-KW"/>
</dbReference>
<dbReference type="Proteomes" id="UP000272193">
    <property type="component" value="Unassembled WGS sequence"/>
</dbReference>
<keyword evidence="5" id="KW-0804">Transcription</keyword>
<dbReference type="GO" id="GO:0043565">
    <property type="term" value="F:sequence-specific DNA binding"/>
    <property type="evidence" value="ECO:0007669"/>
    <property type="project" value="InterPro"/>
</dbReference>
<dbReference type="InterPro" id="IPR003593">
    <property type="entry name" value="AAA+_ATPase"/>
</dbReference>
<dbReference type="InterPro" id="IPR002078">
    <property type="entry name" value="Sigma_54_int"/>
</dbReference>
<dbReference type="PROSITE" id="PS50045">
    <property type="entry name" value="SIGMA54_INTERACT_4"/>
    <property type="match status" value="1"/>
</dbReference>
<dbReference type="Pfam" id="PF00158">
    <property type="entry name" value="Sigma54_activat"/>
    <property type="match status" value="1"/>
</dbReference>
<dbReference type="Gene3D" id="1.10.10.60">
    <property type="entry name" value="Homeodomain-like"/>
    <property type="match status" value="1"/>
</dbReference>
<dbReference type="AlphaFoldDB" id="A0A3N4VCE0"/>
<dbReference type="InterPro" id="IPR025662">
    <property type="entry name" value="Sigma_54_int_dom_ATP-bd_1"/>
</dbReference>
<dbReference type="PROSITE" id="PS00676">
    <property type="entry name" value="SIGMA54_INTERACT_2"/>
    <property type="match status" value="1"/>
</dbReference>
<accession>A0A3N4VCE0</accession>
<dbReference type="Gene3D" id="1.10.8.60">
    <property type="match status" value="1"/>
</dbReference>
<dbReference type="SUPFAM" id="SSF46689">
    <property type="entry name" value="Homeodomain-like"/>
    <property type="match status" value="1"/>
</dbReference>
<name>A0A3N4VCE0_9BURK</name>
<dbReference type="InterPro" id="IPR025943">
    <property type="entry name" value="Sigma_54_int_dom_ATP-bd_2"/>
</dbReference>
<dbReference type="Pfam" id="PF25601">
    <property type="entry name" value="AAA_lid_14"/>
    <property type="match status" value="1"/>
</dbReference>
<evidence type="ECO:0000256" key="2">
    <source>
        <dbReference type="ARBA" id="ARBA00022840"/>
    </source>
</evidence>
<reference evidence="7 8" key="1">
    <citation type="submission" date="2018-11" db="EMBL/GenBank/DDBJ databases">
        <title>Genomic Encyclopedia of Type Strains, Phase IV (KMG-IV): sequencing the most valuable type-strain genomes for metagenomic binning, comparative biology and taxonomic classification.</title>
        <authorList>
            <person name="Goeker M."/>
        </authorList>
    </citation>
    <scope>NUCLEOTIDE SEQUENCE [LARGE SCALE GENOMIC DNA]</scope>
    <source>
        <strain evidence="7 8">DSM 101684</strain>
    </source>
</reference>
<dbReference type="InterPro" id="IPR027417">
    <property type="entry name" value="P-loop_NTPase"/>
</dbReference>
<evidence type="ECO:0000256" key="3">
    <source>
        <dbReference type="ARBA" id="ARBA00023015"/>
    </source>
</evidence>
<dbReference type="InterPro" id="IPR009057">
    <property type="entry name" value="Homeodomain-like_sf"/>
</dbReference>
<keyword evidence="4" id="KW-0238">DNA-binding</keyword>
<protein>
    <submittedName>
        <fullName evidence="7">Two-component system response regulator FlrC</fullName>
    </submittedName>
</protein>
<keyword evidence="2" id="KW-0067">ATP-binding</keyword>
<dbReference type="PANTHER" id="PTHR32071">
    <property type="entry name" value="TRANSCRIPTIONAL REGULATORY PROTEIN"/>
    <property type="match status" value="1"/>
</dbReference>
<dbReference type="SMART" id="SM00382">
    <property type="entry name" value="AAA"/>
    <property type="match status" value="1"/>
</dbReference>